<evidence type="ECO:0000313" key="3">
    <source>
        <dbReference type="Proteomes" id="UP000236732"/>
    </source>
</evidence>
<dbReference type="RefSeq" id="WP_103962575.1">
    <property type="nucleotide sequence ID" value="NZ_FNVT01000020.1"/>
</dbReference>
<dbReference type="InterPro" id="IPR050266">
    <property type="entry name" value="AB_hydrolase_sf"/>
</dbReference>
<accession>A0A1H6EX53</accession>
<dbReference type="AlphaFoldDB" id="A0A1H6EX53"/>
<protein>
    <submittedName>
        <fullName evidence="2">Pimeloyl-ACP methyl ester carboxylesterase</fullName>
    </submittedName>
</protein>
<dbReference type="GO" id="GO:0003824">
    <property type="term" value="F:catalytic activity"/>
    <property type="evidence" value="ECO:0007669"/>
    <property type="project" value="UniProtKB-ARBA"/>
</dbReference>
<name>A0A1H6EX53_9ACTN</name>
<dbReference type="OrthoDB" id="495620at2"/>
<evidence type="ECO:0000313" key="2">
    <source>
        <dbReference type="EMBL" id="SEH01505.1"/>
    </source>
</evidence>
<organism evidence="2 3">
    <name type="scientific">Nonomuraea solani</name>
    <dbReference type="NCBI Taxonomy" id="1144553"/>
    <lineage>
        <taxon>Bacteria</taxon>
        <taxon>Bacillati</taxon>
        <taxon>Actinomycetota</taxon>
        <taxon>Actinomycetes</taxon>
        <taxon>Streptosporangiales</taxon>
        <taxon>Streptosporangiaceae</taxon>
        <taxon>Nonomuraea</taxon>
    </lineage>
</organism>
<gene>
    <name evidence="2" type="ORF">SAMN05444920_120209</name>
</gene>
<dbReference type="InterPro" id="IPR000073">
    <property type="entry name" value="AB_hydrolase_1"/>
</dbReference>
<feature type="domain" description="AB hydrolase-1" evidence="1">
    <location>
        <begin position="16"/>
        <end position="240"/>
    </location>
</feature>
<dbReference type="Pfam" id="PF12697">
    <property type="entry name" value="Abhydrolase_6"/>
    <property type="match status" value="1"/>
</dbReference>
<reference evidence="2 3" key="1">
    <citation type="submission" date="2016-10" db="EMBL/GenBank/DDBJ databases">
        <authorList>
            <person name="de Groot N.N."/>
        </authorList>
    </citation>
    <scope>NUCLEOTIDE SEQUENCE [LARGE SCALE GENOMIC DNA]</scope>
    <source>
        <strain evidence="2 3">CGMCC 4.7037</strain>
    </source>
</reference>
<dbReference type="InterPro" id="IPR029058">
    <property type="entry name" value="AB_hydrolase_fold"/>
</dbReference>
<dbReference type="EMBL" id="FNVT01000020">
    <property type="protein sequence ID" value="SEH01505.1"/>
    <property type="molecule type" value="Genomic_DNA"/>
</dbReference>
<sequence length="246" mass="26573">MTDELWHDERGTGDAVVLLHSAAADSGMWEEQAEALAGRFRVIRVDFRGHGRSSYGAGRAYSDADDVARVLAALDVTRAALVGSSGGGRVALELASAGLAGRLVLLNPVSTLEPTEDVRTYWKEEDRLLEQGDVQGAAELNARVLLGPLATAGARERLVAMQRRVFELQLAADPETSRIGREIVPAAIDVPALVVAGGHDLPYFVRSARHLAAELPRAELRELEWSGHLPALERPEEISALLLDYL</sequence>
<keyword evidence="3" id="KW-1185">Reference proteome</keyword>
<dbReference type="Gene3D" id="3.40.50.1820">
    <property type="entry name" value="alpha/beta hydrolase"/>
    <property type="match status" value="1"/>
</dbReference>
<dbReference type="PANTHER" id="PTHR43798">
    <property type="entry name" value="MONOACYLGLYCEROL LIPASE"/>
    <property type="match status" value="1"/>
</dbReference>
<proteinExistence type="predicted"/>
<dbReference type="SUPFAM" id="SSF53474">
    <property type="entry name" value="alpha/beta-Hydrolases"/>
    <property type="match status" value="1"/>
</dbReference>
<evidence type="ECO:0000259" key="1">
    <source>
        <dbReference type="Pfam" id="PF12697"/>
    </source>
</evidence>
<dbReference type="Proteomes" id="UP000236732">
    <property type="component" value="Unassembled WGS sequence"/>
</dbReference>